<sequence length="292" mass="32261">MTLAQLRPRPAFCPDPASQSGTTPIGIRLLPAPAANPLAPAVTQVWAGPSPWKLDGRRVMMPPGRYKYFATRLVRQADFWQRDPGSSAWYQPLEQTDVATWESAGMPTFGLWQRSWGVPDWQPREPYPFVRPAVVPLKDPPDPADPGYDLWLAVSAWSTDPATLAGQMAMWSPGDRRATYVLAAIAVRYRHILPTMAQHRAALAVLCNTPGLRLDGPTVDQAGRPGIAVHAEHDYGHGTVDHGTLILDAHTWRPQSWGHVTTIDGVVRQSPHDRIELLLDAGYRTVITEPAR</sequence>
<organism evidence="1 2">
    <name type="scientific">Dactylosporangium maewongense</name>
    <dbReference type="NCBI Taxonomy" id="634393"/>
    <lineage>
        <taxon>Bacteria</taxon>
        <taxon>Bacillati</taxon>
        <taxon>Actinomycetota</taxon>
        <taxon>Actinomycetes</taxon>
        <taxon>Micromonosporales</taxon>
        <taxon>Micromonosporaceae</taxon>
        <taxon>Dactylosporangium</taxon>
    </lineage>
</organism>
<name>A0ABP4NL72_9ACTN</name>
<keyword evidence="2" id="KW-1185">Reference proteome</keyword>
<evidence type="ECO:0000313" key="2">
    <source>
        <dbReference type="Proteomes" id="UP001501470"/>
    </source>
</evidence>
<dbReference type="Proteomes" id="UP001501470">
    <property type="component" value="Unassembled WGS sequence"/>
</dbReference>
<comment type="caution">
    <text evidence="1">The sequence shown here is derived from an EMBL/GenBank/DDBJ whole genome shotgun (WGS) entry which is preliminary data.</text>
</comment>
<accession>A0ABP4NL72</accession>
<protein>
    <submittedName>
        <fullName evidence="1">Uncharacterized protein</fullName>
    </submittedName>
</protein>
<reference evidence="2" key="1">
    <citation type="journal article" date="2019" name="Int. J. Syst. Evol. Microbiol.">
        <title>The Global Catalogue of Microorganisms (GCM) 10K type strain sequencing project: providing services to taxonomists for standard genome sequencing and annotation.</title>
        <authorList>
            <consortium name="The Broad Institute Genomics Platform"/>
            <consortium name="The Broad Institute Genome Sequencing Center for Infectious Disease"/>
            <person name="Wu L."/>
            <person name="Ma J."/>
        </authorList>
    </citation>
    <scope>NUCLEOTIDE SEQUENCE [LARGE SCALE GENOMIC DNA]</scope>
    <source>
        <strain evidence="2">JCM 15933</strain>
    </source>
</reference>
<evidence type="ECO:0000313" key="1">
    <source>
        <dbReference type="EMBL" id="GAA1563588.1"/>
    </source>
</evidence>
<proteinExistence type="predicted"/>
<gene>
    <name evidence="1" type="ORF">GCM10009827_101500</name>
</gene>
<dbReference type="EMBL" id="BAAAQD010000033">
    <property type="protein sequence ID" value="GAA1563588.1"/>
    <property type="molecule type" value="Genomic_DNA"/>
</dbReference>